<dbReference type="AlphaFoldDB" id="A0A0T9MSP6"/>
<evidence type="ECO:0000313" key="2">
    <source>
        <dbReference type="Proteomes" id="UP000038750"/>
    </source>
</evidence>
<proteinExistence type="predicted"/>
<dbReference type="EMBL" id="CPZJ01000018">
    <property type="protein sequence ID" value="CNG42668.1"/>
    <property type="molecule type" value="Genomic_DNA"/>
</dbReference>
<sequence>MSFQLKFEQKGDFQAWYACQAWLNDRGYSYGPTSARAPGVGVLKGDFCIAKMHNLTKQEIKQLDGRVDGDFRDGPVTLRLKVEPEVMVSSESTKQQRLDHANQLIRIIAAHGRRFFFDTRTERVAHLELNNTGRVFLIDEYTGKRIYTHFENRHWNGFNHGGTLRSLVIMMRNYICKGERIDAYYLGPENSSLRKGNIWGYPEEAIEAVRNEAGLLPIIEQEA</sequence>
<dbReference type="Proteomes" id="UP000038750">
    <property type="component" value="Unassembled WGS sequence"/>
</dbReference>
<evidence type="ECO:0000313" key="1">
    <source>
        <dbReference type="EMBL" id="CNG42668.1"/>
    </source>
</evidence>
<dbReference type="RefSeq" id="WP_230678771.1">
    <property type="nucleotide sequence ID" value="NZ_CPZJ01000018.1"/>
</dbReference>
<organism evidence="1 2">
    <name type="scientific">Yersinia intermedia</name>
    <dbReference type="NCBI Taxonomy" id="631"/>
    <lineage>
        <taxon>Bacteria</taxon>
        <taxon>Pseudomonadati</taxon>
        <taxon>Pseudomonadota</taxon>
        <taxon>Gammaproteobacteria</taxon>
        <taxon>Enterobacterales</taxon>
        <taxon>Yersiniaceae</taxon>
        <taxon>Yersinia</taxon>
    </lineage>
</organism>
<gene>
    <name evidence="1" type="ORF">ERS008530_03734</name>
</gene>
<name>A0A0T9MSP6_YERIN</name>
<reference evidence="1 2" key="1">
    <citation type="submission" date="2015-03" db="EMBL/GenBank/DDBJ databases">
        <authorList>
            <person name="Murphy D."/>
        </authorList>
    </citation>
    <scope>NUCLEOTIDE SEQUENCE [LARGE SCALE GENOMIC DNA]</scope>
    <source>
        <strain evidence="1 2">BR165/97</strain>
    </source>
</reference>
<protein>
    <submittedName>
        <fullName evidence="1">Uncharacterized protein</fullName>
    </submittedName>
</protein>
<accession>A0A0T9MSP6</accession>